<dbReference type="EC" id="3.1.-.-" evidence="9"/>
<evidence type="ECO:0000256" key="1">
    <source>
        <dbReference type="ARBA" id="ARBA00004123"/>
    </source>
</evidence>
<feature type="compositionally biased region" description="Polar residues" evidence="10">
    <location>
        <begin position="614"/>
        <end position="625"/>
    </location>
</feature>
<evidence type="ECO:0000259" key="12">
    <source>
        <dbReference type="SMART" id="SM00485"/>
    </source>
</evidence>
<feature type="region of interest" description="Disordered" evidence="10">
    <location>
        <begin position="496"/>
        <end position="539"/>
    </location>
</feature>
<dbReference type="EMBL" id="QXFV01000104">
    <property type="protein sequence ID" value="KAE9049891.1"/>
    <property type="molecule type" value="Genomic_DNA"/>
</dbReference>
<dbReference type="SMART" id="SM00485">
    <property type="entry name" value="XPGN"/>
    <property type="match status" value="1"/>
</dbReference>
<dbReference type="InterPro" id="IPR036279">
    <property type="entry name" value="5-3_exonuclease_C_sf"/>
</dbReference>
<comment type="subcellular location">
    <subcellularLocation>
        <location evidence="1 9">Nucleus</location>
    </subcellularLocation>
</comment>
<keyword evidence="7 9" id="KW-0234">DNA repair</keyword>
<dbReference type="GO" id="GO:0006281">
    <property type="term" value="P:DNA repair"/>
    <property type="evidence" value="ECO:0007669"/>
    <property type="project" value="UniProtKB-UniRule"/>
</dbReference>
<gene>
    <name evidence="14" type="ORF">PR001_g2892</name>
    <name evidence="13" type="ORF">PR002_g2930</name>
    <name evidence="15" type="ORF">PR003_g3128</name>
</gene>
<feature type="domain" description="XPG N-terminal" evidence="12">
    <location>
        <begin position="1"/>
        <end position="100"/>
    </location>
</feature>
<keyword evidence="8 9" id="KW-0539">Nucleus</keyword>
<feature type="region of interest" description="Disordered" evidence="10">
    <location>
        <begin position="567"/>
        <end position="635"/>
    </location>
</feature>
<dbReference type="SMART" id="SM00484">
    <property type="entry name" value="XPGI"/>
    <property type="match status" value="1"/>
</dbReference>
<dbReference type="Proteomes" id="UP000435112">
    <property type="component" value="Unassembled WGS sequence"/>
</dbReference>
<dbReference type="PRINTS" id="PR00853">
    <property type="entry name" value="XPGRADSUPER"/>
</dbReference>
<evidence type="ECO:0000313" key="16">
    <source>
        <dbReference type="Proteomes" id="UP000429607"/>
    </source>
</evidence>
<protein>
    <recommendedName>
        <fullName evidence="9">Exonuclease 1</fullName>
        <ecNumber evidence="9">3.1.-.-</ecNumber>
    </recommendedName>
</protein>
<dbReference type="InterPro" id="IPR006085">
    <property type="entry name" value="XPG_DNA_repair_N"/>
</dbReference>
<keyword evidence="5 9" id="KW-0378">Hydrolase</keyword>
<dbReference type="FunFam" id="3.40.50.1010:FF:000002">
    <property type="entry name" value="Exonuclease 1, putative"/>
    <property type="match status" value="1"/>
</dbReference>
<dbReference type="Proteomes" id="UP000434957">
    <property type="component" value="Unassembled WGS sequence"/>
</dbReference>
<keyword evidence="6" id="KW-0496">Mitochondrion</keyword>
<dbReference type="Gene3D" id="1.10.150.20">
    <property type="entry name" value="5' to 3' exonuclease, C-terminal subdomain"/>
    <property type="match status" value="1"/>
</dbReference>
<feature type="domain" description="XPG-I" evidence="11">
    <location>
        <begin position="149"/>
        <end position="234"/>
    </location>
</feature>
<dbReference type="EMBL" id="QXFU01000103">
    <property type="protein sequence ID" value="KAE9044224.1"/>
    <property type="molecule type" value="Genomic_DNA"/>
</dbReference>
<dbReference type="Pfam" id="PF00752">
    <property type="entry name" value="XPG_N"/>
    <property type="match status" value="1"/>
</dbReference>
<keyword evidence="4 9" id="KW-0227">DNA damage</keyword>
<evidence type="ECO:0000313" key="14">
    <source>
        <dbReference type="EMBL" id="KAE9049891.1"/>
    </source>
</evidence>
<evidence type="ECO:0000256" key="9">
    <source>
        <dbReference type="RuleBase" id="RU910737"/>
    </source>
</evidence>
<keyword evidence="9" id="KW-0228">DNA excision</keyword>
<dbReference type="SUPFAM" id="SSF88723">
    <property type="entry name" value="PIN domain-like"/>
    <property type="match status" value="1"/>
</dbReference>
<evidence type="ECO:0000313" key="13">
    <source>
        <dbReference type="EMBL" id="KAE9044224.1"/>
    </source>
</evidence>
<keyword evidence="9" id="KW-0269">Exonuclease</keyword>
<dbReference type="CDD" id="cd09901">
    <property type="entry name" value="H3TH_FEN1-like"/>
    <property type="match status" value="1"/>
</dbReference>
<keyword evidence="2" id="KW-0597">Phosphoprotein</keyword>
<dbReference type="InterPro" id="IPR029060">
    <property type="entry name" value="PIN-like_dom_sf"/>
</dbReference>
<keyword evidence="17" id="KW-1185">Reference proteome</keyword>
<evidence type="ECO:0000256" key="8">
    <source>
        <dbReference type="ARBA" id="ARBA00023242"/>
    </source>
</evidence>
<evidence type="ECO:0000256" key="7">
    <source>
        <dbReference type="ARBA" id="ARBA00023204"/>
    </source>
</evidence>
<dbReference type="PANTHER" id="PTHR11081">
    <property type="entry name" value="FLAP ENDONUCLEASE FAMILY MEMBER"/>
    <property type="match status" value="1"/>
</dbReference>
<dbReference type="SUPFAM" id="SSF47807">
    <property type="entry name" value="5' to 3' exonuclease, C-terminal subdomain"/>
    <property type="match status" value="1"/>
</dbReference>
<dbReference type="GO" id="GO:0003677">
    <property type="term" value="F:DNA binding"/>
    <property type="evidence" value="ECO:0007669"/>
    <property type="project" value="UniProtKB-UniRule"/>
</dbReference>
<comment type="cofactor">
    <cofactor evidence="9">
        <name>Mg(2+)</name>
        <dbReference type="ChEBI" id="CHEBI:18420"/>
    </cofactor>
    <text evidence="9">Binds 2 magnesium ions per subunit. They probably participate in the reaction catalyzed by the enzyme. May bind an additional third magnesium ion after substrate binding.</text>
</comment>
<dbReference type="Proteomes" id="UP000429607">
    <property type="component" value="Unassembled WGS sequence"/>
</dbReference>
<sequence>MGVDGFLRTLSEAVDNTHLRQFAGQTLVVDALSWLHKACYGCAFELSTGRNTDKYVQYMLRKVDMMRGCGVAKVVLVFDGQRLPLKSATQEKRQSYKEENRKRALQAMAASKRLQGADRQDEMNKAYQLFQRSVSITPEIISTVMNALRAARVPFVVAPFEADAQMVWMCKEGLAAGIVTEDSDVVVYCLTADVSSPVLAKLEDNGSAQAVSRSIIHNNSAKASSNALLKKIHFLTSGEKEATRMFVQVCVLAGCDFIDSLPNVGFATAVKHIFNFRGAPAHLRVQRLVSKLSSSGTKIPSDFMPQFLKAETIFFHHIVFNPKKRSCEFLISEKHNNCFPDILQRAKGSLGIPSPNEEVDLTSSAQQQDLHTVATSTKGFLGQVRSREIVEQIYKGEVCPRTLRDIPDGPKTSIQTAQYSGQAGHQAVNRAAELPTSDGDGGLDGDTDETFSTTVTRQAVKKLSPVMTAQQLENKKRAQAHERETSLQSLVNIYRKNAPPSAPSTNGEQQWLTSATRTTAADQRKCAEGKTPSSVDPSAHILSSTTTAVKVSKVTATSLKDLVMKHSQSVQASKSPEVQPSIAEKNVPQSAPESRKRPRPAAKPVTKSARKARTLTSKSGPSSGRKTLLDFFKQG</sequence>
<dbReference type="GO" id="GO:0046872">
    <property type="term" value="F:metal ion binding"/>
    <property type="evidence" value="ECO:0007669"/>
    <property type="project" value="UniProtKB-UniRule"/>
</dbReference>
<proteinExistence type="inferred from homology"/>
<comment type="caution">
    <text evidence="13">The sequence shown here is derived from an EMBL/GenBank/DDBJ whole genome shotgun (WGS) entry which is preliminary data.</text>
</comment>
<evidence type="ECO:0000256" key="4">
    <source>
        <dbReference type="ARBA" id="ARBA00022763"/>
    </source>
</evidence>
<keyword evidence="9" id="KW-0267">Excision nuclease</keyword>
<comment type="function">
    <text evidence="9">5'-&gt;3' double-stranded DNA exonuclease which may also possess a cryptic 3'-&gt;5' double-stranded DNA exonuclease activity. Functions in DNA mismatch repair.</text>
</comment>
<keyword evidence="9" id="KW-0479">Metal-binding</keyword>
<dbReference type="GO" id="GO:0017108">
    <property type="term" value="F:5'-flap endonuclease activity"/>
    <property type="evidence" value="ECO:0007669"/>
    <property type="project" value="TreeGrafter"/>
</dbReference>
<feature type="compositionally biased region" description="Polar residues" evidence="10">
    <location>
        <begin position="503"/>
        <end position="521"/>
    </location>
</feature>
<accession>A0A6A3NFG6</accession>
<dbReference type="EMBL" id="QXFT01000106">
    <property type="protein sequence ID" value="KAE9354866.1"/>
    <property type="molecule type" value="Genomic_DNA"/>
</dbReference>
<evidence type="ECO:0000313" key="17">
    <source>
        <dbReference type="Proteomes" id="UP000434957"/>
    </source>
</evidence>
<dbReference type="Pfam" id="PF00867">
    <property type="entry name" value="XPG_I"/>
    <property type="match status" value="1"/>
</dbReference>
<dbReference type="GO" id="GO:0035312">
    <property type="term" value="F:5'-3' DNA exonuclease activity"/>
    <property type="evidence" value="ECO:0007669"/>
    <property type="project" value="UniProtKB-UniRule"/>
</dbReference>
<feature type="compositionally biased region" description="Polar residues" evidence="10">
    <location>
        <begin position="567"/>
        <end position="578"/>
    </location>
</feature>
<comment type="similarity">
    <text evidence="9">Belongs to the XPG/RAD2 endonuclease family. EXO1 subfamily.</text>
</comment>
<evidence type="ECO:0000256" key="6">
    <source>
        <dbReference type="ARBA" id="ARBA00023128"/>
    </source>
</evidence>
<dbReference type="AlphaFoldDB" id="A0A6A3NFG6"/>
<dbReference type="CDD" id="cd09857">
    <property type="entry name" value="PIN_EXO1"/>
    <property type="match status" value="1"/>
</dbReference>
<evidence type="ECO:0000313" key="15">
    <source>
        <dbReference type="EMBL" id="KAE9354866.1"/>
    </source>
</evidence>
<evidence type="ECO:0000256" key="2">
    <source>
        <dbReference type="ARBA" id="ARBA00022553"/>
    </source>
</evidence>
<keyword evidence="3 9" id="KW-0540">Nuclease</keyword>
<evidence type="ECO:0000256" key="3">
    <source>
        <dbReference type="ARBA" id="ARBA00022722"/>
    </source>
</evidence>
<dbReference type="GO" id="GO:0005634">
    <property type="term" value="C:nucleus"/>
    <property type="evidence" value="ECO:0007669"/>
    <property type="project" value="UniProtKB-SubCell"/>
</dbReference>
<reference evidence="16 18" key="1">
    <citation type="submission" date="2018-09" db="EMBL/GenBank/DDBJ databases">
        <title>Genomic investigation of the strawberry pathogen Phytophthora fragariae indicates pathogenicity is determined by transcriptional variation in three key races.</title>
        <authorList>
            <person name="Adams T.M."/>
            <person name="Armitage A.D."/>
            <person name="Sobczyk M.K."/>
            <person name="Bates H.J."/>
            <person name="Dunwell J.M."/>
            <person name="Nellist C.F."/>
            <person name="Harrison R.J."/>
        </authorList>
    </citation>
    <scope>NUCLEOTIDE SEQUENCE [LARGE SCALE GENOMIC DNA]</scope>
    <source>
        <strain evidence="14 16">SCRP249</strain>
        <strain evidence="13 18">SCRP324</strain>
        <strain evidence="15 17">SCRP333</strain>
    </source>
</reference>
<dbReference type="OrthoDB" id="26491at2759"/>
<evidence type="ECO:0000256" key="5">
    <source>
        <dbReference type="ARBA" id="ARBA00022801"/>
    </source>
</evidence>
<dbReference type="InterPro" id="IPR006086">
    <property type="entry name" value="XPG-I_dom"/>
</dbReference>
<dbReference type="PANTHER" id="PTHR11081:SF8">
    <property type="entry name" value="EXONUCLEASE 1"/>
    <property type="match status" value="1"/>
</dbReference>
<dbReference type="Gene3D" id="3.40.50.1010">
    <property type="entry name" value="5'-nuclease"/>
    <property type="match status" value="1"/>
</dbReference>
<keyword evidence="9" id="KW-0460">Magnesium</keyword>
<evidence type="ECO:0000259" key="11">
    <source>
        <dbReference type="SMART" id="SM00484"/>
    </source>
</evidence>
<name>A0A6A3NFG6_9STRA</name>
<dbReference type="InterPro" id="IPR044752">
    <property type="entry name" value="PIN-like_EXO1"/>
</dbReference>
<dbReference type="InterPro" id="IPR006084">
    <property type="entry name" value="XPG/Rad2"/>
</dbReference>
<organism evidence="13 18">
    <name type="scientific">Phytophthora rubi</name>
    <dbReference type="NCBI Taxonomy" id="129364"/>
    <lineage>
        <taxon>Eukaryota</taxon>
        <taxon>Sar</taxon>
        <taxon>Stramenopiles</taxon>
        <taxon>Oomycota</taxon>
        <taxon>Peronosporomycetes</taxon>
        <taxon>Peronosporales</taxon>
        <taxon>Peronosporaceae</taxon>
        <taxon>Phytophthora</taxon>
    </lineage>
</organism>
<evidence type="ECO:0000256" key="10">
    <source>
        <dbReference type="SAM" id="MobiDB-lite"/>
    </source>
</evidence>
<keyword evidence="9" id="KW-0238">DNA-binding</keyword>
<evidence type="ECO:0000313" key="18">
    <source>
        <dbReference type="Proteomes" id="UP000435112"/>
    </source>
</evidence>